<evidence type="ECO:0000313" key="2">
    <source>
        <dbReference type="Proteomes" id="UP000475862"/>
    </source>
</evidence>
<dbReference type="Proteomes" id="UP000475862">
    <property type="component" value="Unassembled WGS sequence"/>
</dbReference>
<accession>A0A6G0T0G0</accession>
<dbReference type="AlphaFoldDB" id="A0A6G0T0G0"/>
<reference evidence="1 2" key="1">
    <citation type="submission" date="2019-08" db="EMBL/GenBank/DDBJ databases">
        <title>The genome of the soybean aphid Biotype 1, its phylome, world population structure and adaptation to the North American continent.</title>
        <authorList>
            <person name="Giordano R."/>
            <person name="Donthu R.K."/>
            <person name="Hernandez A.G."/>
            <person name="Wright C.L."/>
            <person name="Zimin A.V."/>
        </authorList>
    </citation>
    <scope>NUCLEOTIDE SEQUENCE [LARGE SCALE GENOMIC DNA]</scope>
    <source>
        <tissue evidence="1">Whole aphids</tissue>
    </source>
</reference>
<proteinExistence type="predicted"/>
<sequence>MFRIEYVRTVCRTKIVNSKNHQSNLISKVDLRVTKRGRFYYNRKHRLLVIIEYSPIISFETTKMMKQTSATGEIGMGDRFPLISYLLLIYNIVMSKFQNGIMQSPLATLILQIFTKSVENAKYGARLKFKLLRKSVTITIYSKMILNICYSSQIEITIRYQILRVVFDCKSKVLDALKRQNFTKCLCICYLCIVEFSKGFLKFFFFVSLYNITSRKNAPITNFEGGFRLQIECP</sequence>
<comment type="caution">
    <text evidence="1">The sequence shown here is derived from an EMBL/GenBank/DDBJ whole genome shotgun (WGS) entry which is preliminary data.</text>
</comment>
<dbReference type="EMBL" id="VYZN01000073">
    <property type="protein sequence ID" value="KAE9524059.1"/>
    <property type="molecule type" value="Genomic_DNA"/>
</dbReference>
<keyword evidence="2" id="KW-1185">Reference proteome</keyword>
<protein>
    <submittedName>
        <fullName evidence="1">Uncharacterized protein</fullName>
    </submittedName>
</protein>
<name>A0A6G0T0G0_APHGL</name>
<organism evidence="1 2">
    <name type="scientific">Aphis glycines</name>
    <name type="common">Soybean aphid</name>
    <dbReference type="NCBI Taxonomy" id="307491"/>
    <lineage>
        <taxon>Eukaryota</taxon>
        <taxon>Metazoa</taxon>
        <taxon>Ecdysozoa</taxon>
        <taxon>Arthropoda</taxon>
        <taxon>Hexapoda</taxon>
        <taxon>Insecta</taxon>
        <taxon>Pterygota</taxon>
        <taxon>Neoptera</taxon>
        <taxon>Paraneoptera</taxon>
        <taxon>Hemiptera</taxon>
        <taxon>Sternorrhyncha</taxon>
        <taxon>Aphidomorpha</taxon>
        <taxon>Aphidoidea</taxon>
        <taxon>Aphididae</taxon>
        <taxon>Aphidini</taxon>
        <taxon>Aphis</taxon>
        <taxon>Aphis</taxon>
    </lineage>
</organism>
<evidence type="ECO:0000313" key="1">
    <source>
        <dbReference type="EMBL" id="KAE9524059.1"/>
    </source>
</evidence>
<gene>
    <name evidence="1" type="ORF">AGLY_015540</name>
</gene>